<dbReference type="AlphaFoldDB" id="A7FA59"/>
<name>A7FA59_SCLS1</name>
<dbReference type="GeneID" id="5480646"/>
<accession>A7FA59</accession>
<proteinExistence type="predicted"/>
<reference evidence="2" key="1">
    <citation type="journal article" date="2011" name="PLoS Genet.">
        <title>Genomic analysis of the necrotrophic fungal pathogens Sclerotinia sclerotiorum and Botrytis cinerea.</title>
        <authorList>
            <person name="Amselem J."/>
            <person name="Cuomo C.A."/>
            <person name="van Kan J.A."/>
            <person name="Viaud M."/>
            <person name="Benito E.P."/>
            <person name="Couloux A."/>
            <person name="Coutinho P.M."/>
            <person name="de Vries R.P."/>
            <person name="Dyer P.S."/>
            <person name="Fillinger S."/>
            <person name="Fournier E."/>
            <person name="Gout L."/>
            <person name="Hahn M."/>
            <person name="Kohn L."/>
            <person name="Lapalu N."/>
            <person name="Plummer K.M."/>
            <person name="Pradier J.M."/>
            <person name="Quevillon E."/>
            <person name="Sharon A."/>
            <person name="Simon A."/>
            <person name="ten Have A."/>
            <person name="Tudzynski B."/>
            <person name="Tudzynski P."/>
            <person name="Wincker P."/>
            <person name="Andrew M."/>
            <person name="Anthouard V."/>
            <person name="Beever R.E."/>
            <person name="Beffa R."/>
            <person name="Benoit I."/>
            <person name="Bouzid O."/>
            <person name="Brault B."/>
            <person name="Chen Z."/>
            <person name="Choquer M."/>
            <person name="Collemare J."/>
            <person name="Cotton P."/>
            <person name="Danchin E.G."/>
            <person name="Da Silva C."/>
            <person name="Gautier A."/>
            <person name="Giraud C."/>
            <person name="Giraud T."/>
            <person name="Gonzalez C."/>
            <person name="Grossetete S."/>
            <person name="Guldener U."/>
            <person name="Henrissat B."/>
            <person name="Howlett B.J."/>
            <person name="Kodira C."/>
            <person name="Kretschmer M."/>
            <person name="Lappartient A."/>
            <person name="Leroch M."/>
            <person name="Levis C."/>
            <person name="Mauceli E."/>
            <person name="Neuveglise C."/>
            <person name="Oeser B."/>
            <person name="Pearson M."/>
            <person name="Poulain J."/>
            <person name="Poussereau N."/>
            <person name="Quesneville H."/>
            <person name="Rascle C."/>
            <person name="Schumacher J."/>
            <person name="Segurens B."/>
            <person name="Sexton A."/>
            <person name="Silva E."/>
            <person name="Sirven C."/>
            <person name="Soanes D.M."/>
            <person name="Talbot N.J."/>
            <person name="Templeton M."/>
            <person name="Yandava C."/>
            <person name="Yarden O."/>
            <person name="Zeng Q."/>
            <person name="Rollins J.A."/>
            <person name="Lebrun M.H."/>
            <person name="Dickman M."/>
        </authorList>
    </citation>
    <scope>NUCLEOTIDE SEQUENCE [LARGE SCALE GENOMIC DNA]</scope>
    <source>
        <strain evidence="2">ATCC 18683 / 1980 / Ss-1</strain>
    </source>
</reference>
<keyword evidence="2" id="KW-1185">Reference proteome</keyword>
<protein>
    <submittedName>
        <fullName evidence="1">Uncharacterized protein</fullName>
    </submittedName>
</protein>
<evidence type="ECO:0000313" key="1">
    <source>
        <dbReference type="EMBL" id="EDO00620.1"/>
    </source>
</evidence>
<dbReference type="KEGG" id="ssl:SS1G_14490"/>
<sequence length="32" mass="3579">MLVRGGKVEVQKETEGDATHKIWIADIINLDV</sequence>
<dbReference type="RefSeq" id="XP_001584593.1">
    <property type="nucleotide sequence ID" value="XM_001584543.1"/>
</dbReference>
<gene>
    <name evidence="1" type="ORF">SS1G_14490</name>
</gene>
<dbReference type="EMBL" id="CH476654">
    <property type="protein sequence ID" value="EDO00620.1"/>
    <property type="molecule type" value="Genomic_DNA"/>
</dbReference>
<evidence type="ECO:0000313" key="2">
    <source>
        <dbReference type="Proteomes" id="UP000001312"/>
    </source>
</evidence>
<dbReference type="Proteomes" id="UP000001312">
    <property type="component" value="Unassembled WGS sequence"/>
</dbReference>
<dbReference type="InParanoid" id="A7FA59"/>
<organism evidence="1 2">
    <name type="scientific">Sclerotinia sclerotiorum (strain ATCC 18683 / 1980 / Ss-1)</name>
    <name type="common">White mold</name>
    <name type="synonym">Whetzelinia sclerotiorum</name>
    <dbReference type="NCBI Taxonomy" id="665079"/>
    <lineage>
        <taxon>Eukaryota</taxon>
        <taxon>Fungi</taxon>
        <taxon>Dikarya</taxon>
        <taxon>Ascomycota</taxon>
        <taxon>Pezizomycotina</taxon>
        <taxon>Leotiomycetes</taxon>
        <taxon>Helotiales</taxon>
        <taxon>Sclerotiniaceae</taxon>
        <taxon>Sclerotinia</taxon>
    </lineage>
</organism>